<proteinExistence type="predicted"/>
<dbReference type="SUPFAM" id="SSF57603">
    <property type="entry name" value="FnI-like domain"/>
    <property type="match status" value="2"/>
</dbReference>
<dbReference type="VEuPathDB" id="VectorBase:ISCP_029524"/>
<dbReference type="VEuPathDB" id="VectorBase:ISCI015135"/>
<accession>A0A4D5RV16</accession>
<evidence type="ECO:0000313" key="3">
    <source>
        <dbReference type="EMBL" id="MOY41098.1"/>
    </source>
</evidence>
<dbReference type="PROSITE" id="PS01208">
    <property type="entry name" value="VWFC_1"/>
    <property type="match status" value="1"/>
</dbReference>
<organism evidence="3">
    <name type="scientific">Ixodes scapularis</name>
    <name type="common">Black-legged tick</name>
    <name type="synonym">Deer tick</name>
    <dbReference type="NCBI Taxonomy" id="6945"/>
    <lineage>
        <taxon>Eukaryota</taxon>
        <taxon>Metazoa</taxon>
        <taxon>Ecdysozoa</taxon>
        <taxon>Arthropoda</taxon>
        <taxon>Chelicerata</taxon>
        <taxon>Arachnida</taxon>
        <taxon>Acari</taxon>
        <taxon>Parasitiformes</taxon>
        <taxon>Ixodida</taxon>
        <taxon>Ixodoidea</taxon>
        <taxon>Ixodidae</taxon>
        <taxon>Ixodinae</taxon>
        <taxon>Ixodes</taxon>
    </lineage>
</organism>
<evidence type="ECO:0000259" key="2">
    <source>
        <dbReference type="PROSITE" id="PS50184"/>
    </source>
</evidence>
<sequence length="637" mass="68581">MKAFGGAVVLFSVVVLVCGRTTGLQCPPESECDAAKECSSEAALVGKCSSEWTVDECGCCRNCVREEVGLPCGGSRKLGVCKAPLECIADLGVGRLADDHEEGTCHERNCSALACPTTSSRSCPEDSYALPSLSSPRSCCPISQGCACLPNDCLWPDCPPDTVRRLVKKGNRQPGSCCDAYECIPAGSGDGVCRVGKETYKTNETWQTKCSSCSCRNGVANCNDHPCKGVDVHCSWLHKPDGECCPVCLGCLTSSGLRFNNSERWKEDDCTWCECVSGKAKCETHMCQTKCPNPVKQPGVCCPVCETLLKTRNIKFPDPNAVTAPAPRRNRFTRFERLPRGRQPNLAVDAGVRPRRPERLARPVPALRLPQRPRGLLPGGMPKNLLRTSRHGARCLLPRVSERRHHPISARPCERGCLSGAGRPHPPRGGLLVAGRLYPVRVRGRLRHVRVYPMPSGPLRPPRAQARAVLSRLQRGSPPWGQLIQPAAVHRGPQGRAVVAQRALPELPVPGREGALLPGDMPTHYLSRAALPQEPVLPNLPGVCVQAVPQLPDGRQVVPGRVVVVARQLQALPLHPGTGALLRDGLPRRAVPLGRPCLRKLLHSVHGRVIEALVAALGDPVRSGQTGAVGRRTSCPG</sequence>
<evidence type="ECO:0000256" key="1">
    <source>
        <dbReference type="SAM" id="SignalP"/>
    </source>
</evidence>
<feature type="domain" description="VWFC" evidence="2">
    <location>
        <begin position="246"/>
        <end position="306"/>
    </location>
</feature>
<dbReference type="AlphaFoldDB" id="A0A4D5RV16"/>
<dbReference type="VEuPathDB" id="VectorBase:ISCI015136"/>
<dbReference type="InterPro" id="IPR052624">
    <property type="entry name" value="CRIM1"/>
</dbReference>
<dbReference type="Pfam" id="PF00093">
    <property type="entry name" value="VWC"/>
    <property type="match status" value="1"/>
</dbReference>
<feature type="signal peptide" evidence="1">
    <location>
        <begin position="1"/>
        <end position="19"/>
    </location>
</feature>
<dbReference type="PANTHER" id="PTHR46439">
    <property type="entry name" value="CYSTEINE-RICH MOTOR NEURON 1 PROTEIN"/>
    <property type="match status" value="1"/>
</dbReference>
<dbReference type="SMART" id="SM00214">
    <property type="entry name" value="VWC"/>
    <property type="match status" value="2"/>
</dbReference>
<feature type="chain" id="PRO_5020026290" evidence="1">
    <location>
        <begin position="20"/>
        <end position="637"/>
    </location>
</feature>
<dbReference type="OrthoDB" id="5976811at2759"/>
<dbReference type="VEuPathDB" id="VectorBase:ISCW015136"/>
<reference evidence="3" key="1">
    <citation type="submission" date="2019-04" db="EMBL/GenBank/DDBJ databases">
        <title>An insight into the mialome of Ixodes scapularis.</title>
        <authorList>
            <person name="Ribeiro J.M."/>
            <person name="Mather T.N."/>
            <person name="Karim S."/>
        </authorList>
    </citation>
    <scope>NUCLEOTIDE SEQUENCE</scope>
</reference>
<dbReference type="PANTHER" id="PTHR46439:SF1">
    <property type="entry name" value="CYSTEINE-RICH MOTOR NEURON 1 PROTEIN"/>
    <property type="match status" value="1"/>
</dbReference>
<dbReference type="EMBL" id="GHJT01007127">
    <property type="protein sequence ID" value="MOY41098.1"/>
    <property type="molecule type" value="Transcribed_RNA"/>
</dbReference>
<protein>
    <submittedName>
        <fullName evidence="3">Putative serine proteinase inhibitor ku family</fullName>
    </submittedName>
</protein>
<dbReference type="PROSITE" id="PS50184">
    <property type="entry name" value="VWFC_2"/>
    <property type="match status" value="2"/>
</dbReference>
<name>A0A4D5RV16_IXOSC</name>
<dbReference type="VEuPathDB" id="VectorBase:ISCW015135"/>
<dbReference type="Pfam" id="PF23334">
    <property type="entry name" value="VWC2L_2nd"/>
    <property type="match status" value="1"/>
</dbReference>
<dbReference type="InterPro" id="IPR001007">
    <property type="entry name" value="VWF_dom"/>
</dbReference>
<dbReference type="Gene3D" id="6.20.200.20">
    <property type="match status" value="2"/>
</dbReference>
<keyword evidence="1" id="KW-0732">Signal</keyword>
<feature type="domain" description="VWFC" evidence="2">
    <location>
        <begin position="191"/>
        <end position="249"/>
    </location>
</feature>